<accession>A0ABN9WY21</accession>
<proteinExistence type="predicted"/>
<gene>
    <name evidence="2" type="ORF">PCOR1329_LOCUS71658</name>
</gene>
<reference evidence="2" key="1">
    <citation type="submission" date="2023-10" db="EMBL/GenBank/DDBJ databases">
        <authorList>
            <person name="Chen Y."/>
            <person name="Shah S."/>
            <person name="Dougan E. K."/>
            <person name="Thang M."/>
            <person name="Chan C."/>
        </authorList>
    </citation>
    <scope>NUCLEOTIDE SEQUENCE [LARGE SCALE GENOMIC DNA]</scope>
</reference>
<dbReference type="SUPFAM" id="SSF53254">
    <property type="entry name" value="Phosphoglycerate mutase-like"/>
    <property type="match status" value="1"/>
</dbReference>
<feature type="region of interest" description="Disordered" evidence="1">
    <location>
        <begin position="1"/>
        <end position="26"/>
    </location>
</feature>
<sequence length="248" mass="26838">PKGRMRKGGEGEGGAAGRPRHAESRWNRAQASGDLISLLWENDHGLTEDLGLRMAAALRQRIRATREAQNGAGSKADWASHFMSSDIVYSSPLTRALETTCVALKDDVIASKGVVVMREAREQKNSIGSVDSTGVAVGERIRDRVQEDLRAVLEAACEGTGETPEAPADRALADAWESLEALANLPLDTSGVEDEWWGPLSGDHEELRLHDTYLAFCLSSSRLLSFLPSQVCNTSCSSCSRATEENRA</sequence>
<evidence type="ECO:0000256" key="1">
    <source>
        <dbReference type="SAM" id="MobiDB-lite"/>
    </source>
</evidence>
<dbReference type="InterPro" id="IPR029033">
    <property type="entry name" value="His_PPase_superfam"/>
</dbReference>
<keyword evidence="3" id="KW-1185">Reference proteome</keyword>
<evidence type="ECO:0000313" key="2">
    <source>
        <dbReference type="EMBL" id="CAK0891823.1"/>
    </source>
</evidence>
<protein>
    <submittedName>
        <fullName evidence="2">Uncharacterized protein</fullName>
    </submittedName>
</protein>
<name>A0ABN9WY21_9DINO</name>
<feature type="non-terminal residue" evidence="2">
    <location>
        <position position="1"/>
    </location>
</feature>
<comment type="caution">
    <text evidence="2">The sequence shown here is derived from an EMBL/GenBank/DDBJ whole genome shotgun (WGS) entry which is preliminary data.</text>
</comment>
<dbReference type="Proteomes" id="UP001189429">
    <property type="component" value="Unassembled WGS sequence"/>
</dbReference>
<evidence type="ECO:0000313" key="3">
    <source>
        <dbReference type="Proteomes" id="UP001189429"/>
    </source>
</evidence>
<organism evidence="2 3">
    <name type="scientific">Prorocentrum cordatum</name>
    <dbReference type="NCBI Taxonomy" id="2364126"/>
    <lineage>
        <taxon>Eukaryota</taxon>
        <taxon>Sar</taxon>
        <taxon>Alveolata</taxon>
        <taxon>Dinophyceae</taxon>
        <taxon>Prorocentrales</taxon>
        <taxon>Prorocentraceae</taxon>
        <taxon>Prorocentrum</taxon>
    </lineage>
</organism>
<dbReference type="Gene3D" id="3.40.50.1240">
    <property type="entry name" value="Phosphoglycerate mutase-like"/>
    <property type="match status" value="1"/>
</dbReference>
<dbReference type="EMBL" id="CAUYUJ010019526">
    <property type="protein sequence ID" value="CAK0891823.1"/>
    <property type="molecule type" value="Genomic_DNA"/>
</dbReference>